<dbReference type="InterPro" id="IPR032675">
    <property type="entry name" value="LRR_dom_sf"/>
</dbReference>
<proteinExistence type="predicted"/>
<evidence type="ECO:0000313" key="6">
    <source>
        <dbReference type="EMBL" id="CAD7015376.1"/>
    </source>
</evidence>
<evidence type="ECO:0000256" key="5">
    <source>
        <dbReference type="SAM" id="MobiDB-lite"/>
    </source>
</evidence>
<protein>
    <submittedName>
        <fullName evidence="6">(Mediterranean fruit fly) hypothetical protein</fullName>
    </submittedName>
</protein>
<evidence type="ECO:0000256" key="2">
    <source>
        <dbReference type="ARBA" id="ARBA00022614"/>
    </source>
</evidence>
<dbReference type="AlphaFoldDB" id="A0A811VIU6"/>
<evidence type="ECO:0000313" key="7">
    <source>
        <dbReference type="Proteomes" id="UP000606786"/>
    </source>
</evidence>
<gene>
    <name evidence="6" type="ORF">CCAP1982_LOCUS23320</name>
</gene>
<dbReference type="Proteomes" id="UP000606786">
    <property type="component" value="Unassembled WGS sequence"/>
</dbReference>
<dbReference type="GO" id="GO:0031267">
    <property type="term" value="F:small GTPase binding"/>
    <property type="evidence" value="ECO:0007669"/>
    <property type="project" value="TreeGrafter"/>
</dbReference>
<dbReference type="EMBL" id="CAJHJT010000056">
    <property type="protein sequence ID" value="CAD7015376.1"/>
    <property type="molecule type" value="Genomic_DNA"/>
</dbReference>
<name>A0A811VIU6_CERCA</name>
<dbReference type="GO" id="GO:0005634">
    <property type="term" value="C:nucleus"/>
    <property type="evidence" value="ECO:0007669"/>
    <property type="project" value="TreeGrafter"/>
</dbReference>
<keyword evidence="1" id="KW-0343">GTPase activation</keyword>
<dbReference type="Gene3D" id="3.80.10.10">
    <property type="entry name" value="Ribonuclease Inhibitor"/>
    <property type="match status" value="1"/>
</dbReference>
<feature type="region of interest" description="Disordered" evidence="5">
    <location>
        <begin position="779"/>
        <end position="798"/>
    </location>
</feature>
<keyword evidence="2" id="KW-0433">Leucine-rich repeat</keyword>
<dbReference type="GO" id="GO:0005829">
    <property type="term" value="C:cytosol"/>
    <property type="evidence" value="ECO:0007669"/>
    <property type="project" value="TreeGrafter"/>
</dbReference>
<sequence>MQQHAHFDEAAAENKQLSSEIQGLANKKVISTELSETYVRCMQQSSVGVQPEDKELVNAYEVYKTSLETRKLASEADKRLYADAFINPLGSAPLSYICAKALAKIYAPNELVDLVKNDALVMRAYYDAMDIDLPLEKCCDIDDEKYWKRFVVSRHKDPSMQVQKMKWKNMGIKMKLESKLQQIKPEYWDPIELRPLAEKIKYYITDLHIEHLRALDERFLLNHFMRDDLCSTTSSDTTTIPSSTTPSEYEGEEEESNDGKSSVSTAISWSKGGGSKKSTHPGTVKTAKQPVFEDGSSKLSMYSIWSYKFRSFNETWLDEISDVDEKEIRREKREAQRARRRIRDECKERKRIKEEQAEMERELAERAAAEKAVKDSLARRRAARRAKNRKADEDEMISVFDMEVEPPEENLFDDVSDARNPEKLKRIYEAMKDPAFVDFCHHLDLRFLEYFPYLTNLIIEFNGPAPPTKYEDWHFNVSTRDIQQLAEGLRYLSRLTVFALRNSRLNAKKLYTLTRSLKNIYALQSVDFSYDSLKDDCGEGLYELFQKTYSIKSLDLTGNELGTDAICELARALGGYDGCCQYLSLARNRLNEETIKLLCMHINNTSQVRELCLRGALLTQDGIRKCIAWQLIPNHKVLRGLDLSGVPIDANVAAELLKALKDNYKIRKFDICGCDIPVEMEIDFEILLKRNKFLFNYPSIGDRRKSVEDIDASIMKTKNKILLRAIDEVDKRNECLSQRPVEFQHFSRKSGITAKQNSQLKLTDLTDEGVEDIEEEEVVDGVEEEDEEEEEVEGSEQHFSKEYRRNYFNKPYFEDANAFNKNEVLSRFWYFDKPKRVFPNY</sequence>
<evidence type="ECO:0000256" key="1">
    <source>
        <dbReference type="ARBA" id="ARBA00022468"/>
    </source>
</evidence>
<evidence type="ECO:0000256" key="4">
    <source>
        <dbReference type="SAM" id="Coils"/>
    </source>
</evidence>
<dbReference type="PANTHER" id="PTHR24113:SF12">
    <property type="entry name" value="RAN GTPASE-ACTIVATING PROTEIN 1"/>
    <property type="match status" value="1"/>
</dbReference>
<dbReference type="GO" id="GO:0006913">
    <property type="term" value="P:nucleocytoplasmic transport"/>
    <property type="evidence" value="ECO:0007669"/>
    <property type="project" value="TreeGrafter"/>
</dbReference>
<keyword evidence="4" id="KW-0175">Coiled coil</keyword>
<feature type="compositionally biased region" description="Acidic residues" evidence="5">
    <location>
        <begin position="779"/>
        <end position="794"/>
    </location>
</feature>
<organism evidence="6 7">
    <name type="scientific">Ceratitis capitata</name>
    <name type="common">Mediterranean fruit fly</name>
    <name type="synonym">Tephritis capitata</name>
    <dbReference type="NCBI Taxonomy" id="7213"/>
    <lineage>
        <taxon>Eukaryota</taxon>
        <taxon>Metazoa</taxon>
        <taxon>Ecdysozoa</taxon>
        <taxon>Arthropoda</taxon>
        <taxon>Hexapoda</taxon>
        <taxon>Insecta</taxon>
        <taxon>Pterygota</taxon>
        <taxon>Neoptera</taxon>
        <taxon>Endopterygota</taxon>
        <taxon>Diptera</taxon>
        <taxon>Brachycera</taxon>
        <taxon>Muscomorpha</taxon>
        <taxon>Tephritoidea</taxon>
        <taxon>Tephritidae</taxon>
        <taxon>Ceratitis</taxon>
        <taxon>Ceratitis</taxon>
    </lineage>
</organism>
<dbReference type="OrthoDB" id="341587at2759"/>
<comment type="caution">
    <text evidence="6">The sequence shown here is derived from an EMBL/GenBank/DDBJ whole genome shotgun (WGS) entry which is preliminary data.</text>
</comment>
<feature type="region of interest" description="Disordered" evidence="5">
    <location>
        <begin position="232"/>
        <end position="284"/>
    </location>
</feature>
<dbReference type="InterPro" id="IPR027038">
    <property type="entry name" value="RanGap"/>
</dbReference>
<dbReference type="SUPFAM" id="SSF52047">
    <property type="entry name" value="RNI-like"/>
    <property type="match status" value="1"/>
</dbReference>
<evidence type="ECO:0000256" key="3">
    <source>
        <dbReference type="ARBA" id="ARBA00022737"/>
    </source>
</evidence>
<reference evidence="6" key="1">
    <citation type="submission" date="2020-11" db="EMBL/GenBank/DDBJ databases">
        <authorList>
            <person name="Whitehead M."/>
        </authorList>
    </citation>
    <scope>NUCLEOTIDE SEQUENCE</scope>
    <source>
        <strain evidence="6">EGII</strain>
    </source>
</reference>
<feature type="coiled-coil region" evidence="4">
    <location>
        <begin position="321"/>
        <end position="372"/>
    </location>
</feature>
<keyword evidence="3" id="KW-0677">Repeat</keyword>
<feature type="compositionally biased region" description="Low complexity" evidence="5">
    <location>
        <begin position="232"/>
        <end position="248"/>
    </location>
</feature>
<dbReference type="GO" id="GO:0048471">
    <property type="term" value="C:perinuclear region of cytoplasm"/>
    <property type="evidence" value="ECO:0007669"/>
    <property type="project" value="TreeGrafter"/>
</dbReference>
<keyword evidence="7" id="KW-1185">Reference proteome</keyword>
<dbReference type="GO" id="GO:0005096">
    <property type="term" value="F:GTPase activator activity"/>
    <property type="evidence" value="ECO:0007669"/>
    <property type="project" value="UniProtKB-KW"/>
</dbReference>
<dbReference type="PANTHER" id="PTHR24113">
    <property type="entry name" value="RAN GTPASE-ACTIVATING PROTEIN 1"/>
    <property type="match status" value="1"/>
</dbReference>
<accession>A0A811VIU6</accession>